<dbReference type="Gene3D" id="3.40.50.920">
    <property type="match status" value="1"/>
</dbReference>
<dbReference type="Pfam" id="PF02779">
    <property type="entry name" value="Transket_pyr"/>
    <property type="match status" value="1"/>
</dbReference>
<evidence type="ECO:0000313" key="8">
    <source>
        <dbReference type="Proteomes" id="UP000473699"/>
    </source>
</evidence>
<reference evidence="7 8" key="1">
    <citation type="submission" date="2019-08" db="EMBL/GenBank/DDBJ databases">
        <title>In-depth cultivation of the pig gut microbiome towards novel bacterial diversity and tailored functional studies.</title>
        <authorList>
            <person name="Wylensek D."/>
            <person name="Hitch T.C.A."/>
            <person name="Clavel T."/>
        </authorList>
    </citation>
    <scope>NUCLEOTIDE SEQUENCE [LARGE SCALE GENOMIC DNA]</scope>
    <source>
        <strain evidence="7 8">SM-530-WT-4B</strain>
    </source>
</reference>
<evidence type="ECO:0000313" key="7">
    <source>
        <dbReference type="EMBL" id="MST54657.1"/>
    </source>
</evidence>
<comment type="similarity">
    <text evidence="4">Belongs to the transketolase family.</text>
</comment>
<evidence type="ECO:0000256" key="4">
    <source>
        <dbReference type="ARBA" id="ARBA00007131"/>
    </source>
</evidence>
<comment type="caution">
    <text evidence="7">The sequence shown here is derived from an EMBL/GenBank/DDBJ whole genome shotgun (WGS) entry which is preliminary data.</text>
</comment>
<organism evidence="7 8">
    <name type="scientific">Pyramidobacter porci</name>
    <dbReference type="NCBI Taxonomy" id="2605789"/>
    <lineage>
        <taxon>Bacteria</taxon>
        <taxon>Thermotogati</taxon>
        <taxon>Synergistota</taxon>
        <taxon>Synergistia</taxon>
        <taxon>Synergistales</taxon>
        <taxon>Dethiosulfovibrionaceae</taxon>
        <taxon>Pyramidobacter</taxon>
    </lineage>
</organism>
<dbReference type="SMART" id="SM00861">
    <property type="entry name" value="Transket_pyr"/>
    <property type="match status" value="1"/>
</dbReference>
<dbReference type="PANTHER" id="PTHR43825:SF1">
    <property type="entry name" value="TRANSKETOLASE-LIKE PYRIMIDINE-BINDING DOMAIN-CONTAINING PROTEIN"/>
    <property type="match status" value="1"/>
</dbReference>
<dbReference type="Pfam" id="PF02780">
    <property type="entry name" value="Transketolase_C"/>
    <property type="match status" value="1"/>
</dbReference>
<dbReference type="PANTHER" id="PTHR43825">
    <property type="entry name" value="PYRUVATE DEHYDROGENASE E1 COMPONENT"/>
    <property type="match status" value="1"/>
</dbReference>
<dbReference type="AlphaFoldDB" id="A0A6L5YAZ9"/>
<dbReference type="NCBIfam" id="NF004556">
    <property type="entry name" value="PRK05899.2-2"/>
    <property type="match status" value="1"/>
</dbReference>
<protein>
    <submittedName>
        <fullName evidence="7">Transketolase</fullName>
        <ecNumber evidence="7">2.2.1.1</ecNumber>
    </submittedName>
</protein>
<dbReference type="CDD" id="cd07033">
    <property type="entry name" value="TPP_PYR_DXS_TK_like"/>
    <property type="match status" value="1"/>
</dbReference>
<dbReference type="SUPFAM" id="SSF52518">
    <property type="entry name" value="Thiamin diphosphate-binding fold (THDP-binding)"/>
    <property type="match status" value="2"/>
</dbReference>
<dbReference type="EMBL" id="VUNH01000001">
    <property type="protein sequence ID" value="MST54657.1"/>
    <property type="molecule type" value="Genomic_DNA"/>
</dbReference>
<gene>
    <name evidence="7" type="ORF">FYJ74_01130</name>
</gene>
<name>A0A6L5YAZ9_9BACT</name>
<keyword evidence="5" id="KW-0786">Thiamine pyrophosphate</keyword>
<dbReference type="GO" id="GO:0005737">
    <property type="term" value="C:cytoplasm"/>
    <property type="evidence" value="ECO:0007669"/>
    <property type="project" value="UniProtKB-ARBA"/>
</dbReference>
<dbReference type="InterPro" id="IPR005475">
    <property type="entry name" value="Transketolase-like_Pyr-bd"/>
</dbReference>
<keyword evidence="7" id="KW-0808">Transferase</keyword>
<dbReference type="FunFam" id="3.40.50.970:FF:000129">
    <property type="entry name" value="Transketolase"/>
    <property type="match status" value="1"/>
</dbReference>
<dbReference type="EC" id="2.2.1.1" evidence="7"/>
<dbReference type="InterPro" id="IPR005474">
    <property type="entry name" value="Transketolase_N"/>
</dbReference>
<dbReference type="InterPro" id="IPR009014">
    <property type="entry name" value="Transketo_C/PFOR_II"/>
</dbReference>
<dbReference type="Pfam" id="PF00456">
    <property type="entry name" value="Transketolase_N"/>
    <property type="match status" value="1"/>
</dbReference>
<comment type="cofactor">
    <cofactor evidence="1">
        <name>Mn(2+)</name>
        <dbReference type="ChEBI" id="CHEBI:29035"/>
    </cofactor>
</comment>
<dbReference type="InterPro" id="IPR051157">
    <property type="entry name" value="PDH/Transketolase"/>
</dbReference>
<keyword evidence="8" id="KW-1185">Reference proteome</keyword>
<evidence type="ECO:0000256" key="1">
    <source>
        <dbReference type="ARBA" id="ARBA00001936"/>
    </source>
</evidence>
<accession>A0A6L5YAZ9</accession>
<sequence length="645" mass="68421">MVFDKAVKMNSFQWKKLPPAEERQLDKAAQVCKGLAVAMVARANSGHPAGALSSMKMYMAAYGAANVTPQNCDSLDRDFVVISHGHTSAAAYATLAYYGFVDAFDAVNEFRRTGSRFQGHVERMVPGVDWGSGCLGQGLSAGAGFALAQKARGYDGRVYVLMGDGEQPKGQIAEARRLIAARKLTNVTALIDVNDIQISGRCGDVMPAHIKELWEADGWQTILCDGDSFAALYAALKTARAAGRPVAVLCRTTMGKGVSFMEDKPDYHGKAASGDLYRQAMKELGQPDLVALAAEHKKAKFSAARALEPLGAALDLGAPKVYGPADTTDNRSAFGSALAEVGQLNYKKAGRTPVLVFDCDLAGSVKTGEFAKKCPDSFIQCGIQENNTATAAGAASAGGVVSVWADFGVFGLAEAYNQQRMNDVNHANEKLVLTHVGLDVGEDGMTHQCIDYVSLMSNFFNWKLVVPADPNQTDRATRWALKTPGNICLAMGRSKLPTLCANGKPLLARDFTYGEAVKVREGKDAAILALGAMAGRAVQAAGLLAEKGVETSVYAVSCPLEIDESALTEAFQTGTVLTVEDHNVNSGMGSLWLARAEELGLRAAARRLGVHRYGDSGPSEEVYAAMGLSADAIAAALEDLKKVAR</sequence>
<dbReference type="Proteomes" id="UP000473699">
    <property type="component" value="Unassembled WGS sequence"/>
</dbReference>
<proteinExistence type="inferred from homology"/>
<dbReference type="GO" id="GO:0004802">
    <property type="term" value="F:transketolase activity"/>
    <property type="evidence" value="ECO:0007669"/>
    <property type="project" value="UniProtKB-EC"/>
</dbReference>
<feature type="domain" description="Transketolase-like pyrimidine-binding" evidence="6">
    <location>
        <begin position="328"/>
        <end position="498"/>
    </location>
</feature>
<evidence type="ECO:0000259" key="6">
    <source>
        <dbReference type="SMART" id="SM00861"/>
    </source>
</evidence>
<evidence type="ECO:0000256" key="3">
    <source>
        <dbReference type="ARBA" id="ARBA00001964"/>
    </source>
</evidence>
<dbReference type="Gene3D" id="3.40.50.970">
    <property type="match status" value="2"/>
</dbReference>
<evidence type="ECO:0000256" key="2">
    <source>
        <dbReference type="ARBA" id="ARBA00001946"/>
    </source>
</evidence>
<dbReference type="SUPFAM" id="SSF52922">
    <property type="entry name" value="TK C-terminal domain-like"/>
    <property type="match status" value="1"/>
</dbReference>
<evidence type="ECO:0000256" key="5">
    <source>
        <dbReference type="ARBA" id="ARBA00023052"/>
    </source>
</evidence>
<dbReference type="InterPro" id="IPR033248">
    <property type="entry name" value="Transketolase_C"/>
</dbReference>
<dbReference type="InterPro" id="IPR029061">
    <property type="entry name" value="THDP-binding"/>
</dbReference>
<comment type="cofactor">
    <cofactor evidence="3">
        <name>thiamine diphosphate</name>
        <dbReference type="ChEBI" id="CHEBI:58937"/>
    </cofactor>
</comment>
<comment type="cofactor">
    <cofactor evidence="2">
        <name>Mg(2+)</name>
        <dbReference type="ChEBI" id="CHEBI:18420"/>
    </cofactor>
</comment>